<reference evidence="8 9" key="1">
    <citation type="journal article" date="2015" name="Genome Biol. Evol.">
        <title>The genome of winter moth (Operophtera brumata) provides a genomic perspective on sexual dimorphism and phenology.</title>
        <authorList>
            <person name="Derks M.F."/>
            <person name="Smit S."/>
            <person name="Salis L."/>
            <person name="Schijlen E."/>
            <person name="Bossers A."/>
            <person name="Mateman C."/>
            <person name="Pijl A.S."/>
            <person name="de Ridder D."/>
            <person name="Groenen M.A."/>
            <person name="Visser M.E."/>
            <person name="Megens H.J."/>
        </authorList>
    </citation>
    <scope>NUCLEOTIDE SEQUENCE [LARGE SCALE GENOMIC DNA]</scope>
    <source>
        <strain evidence="8">WM2013NL</strain>
        <tissue evidence="8">Head and thorax</tissue>
    </source>
</reference>
<protein>
    <submittedName>
        <fullName evidence="8">Putative sugar transporter</fullName>
    </submittedName>
</protein>
<evidence type="ECO:0000256" key="5">
    <source>
        <dbReference type="ARBA" id="ARBA00023180"/>
    </source>
</evidence>
<feature type="transmembrane region" description="Helical" evidence="6">
    <location>
        <begin position="268"/>
        <end position="287"/>
    </location>
</feature>
<keyword evidence="4 6" id="KW-0472">Membrane</keyword>
<dbReference type="GO" id="GO:0016020">
    <property type="term" value="C:membrane"/>
    <property type="evidence" value="ECO:0007669"/>
    <property type="project" value="UniProtKB-SubCell"/>
</dbReference>
<evidence type="ECO:0000256" key="2">
    <source>
        <dbReference type="ARBA" id="ARBA00022692"/>
    </source>
</evidence>
<feature type="transmembrane region" description="Helical" evidence="6">
    <location>
        <begin position="52"/>
        <end position="72"/>
    </location>
</feature>
<feature type="transmembrane region" description="Helical" evidence="6">
    <location>
        <begin position="135"/>
        <end position="156"/>
    </location>
</feature>
<dbReference type="InterPro" id="IPR020846">
    <property type="entry name" value="MFS_dom"/>
</dbReference>
<dbReference type="PROSITE" id="PS50850">
    <property type="entry name" value="MFS"/>
    <property type="match status" value="1"/>
</dbReference>
<feature type="transmembrane region" description="Helical" evidence="6">
    <location>
        <begin position="299"/>
        <end position="322"/>
    </location>
</feature>
<keyword evidence="5" id="KW-0325">Glycoprotein</keyword>
<dbReference type="Gene3D" id="1.20.1250.20">
    <property type="entry name" value="MFS general substrate transporter like domains"/>
    <property type="match status" value="4"/>
</dbReference>
<evidence type="ECO:0000256" key="6">
    <source>
        <dbReference type="SAM" id="Phobius"/>
    </source>
</evidence>
<feature type="transmembrane region" description="Helical" evidence="6">
    <location>
        <begin position="206"/>
        <end position="229"/>
    </location>
</feature>
<dbReference type="PRINTS" id="PR00171">
    <property type="entry name" value="SUGRTRNSPORT"/>
</dbReference>
<dbReference type="InterPro" id="IPR003663">
    <property type="entry name" value="Sugar/inositol_transpt"/>
</dbReference>
<dbReference type="Pfam" id="PF00083">
    <property type="entry name" value="Sugar_tr"/>
    <property type="match status" value="2"/>
</dbReference>
<accession>A0A0L7LSC8</accession>
<evidence type="ECO:0000256" key="3">
    <source>
        <dbReference type="ARBA" id="ARBA00022989"/>
    </source>
</evidence>
<comment type="subcellular location">
    <subcellularLocation>
        <location evidence="1">Membrane</location>
        <topology evidence="1">Multi-pass membrane protein</topology>
    </subcellularLocation>
</comment>
<feature type="transmembrane region" description="Helical" evidence="6">
    <location>
        <begin position="377"/>
        <end position="403"/>
    </location>
</feature>
<dbReference type="PANTHER" id="PTHR48021:SF47">
    <property type="entry name" value="GH17672P"/>
    <property type="match status" value="1"/>
</dbReference>
<proteinExistence type="predicted"/>
<keyword evidence="8" id="KW-0762">Sugar transport</keyword>
<dbReference type="InterPro" id="IPR005829">
    <property type="entry name" value="Sugar_transporter_CS"/>
</dbReference>
<feature type="domain" description="Major facilitator superfamily (MFS) profile" evidence="7">
    <location>
        <begin position="1"/>
        <end position="501"/>
    </location>
</feature>
<feature type="transmembrane region" description="Helical" evidence="6">
    <location>
        <begin position="78"/>
        <end position="98"/>
    </location>
</feature>
<feature type="transmembrane region" description="Helical" evidence="6">
    <location>
        <begin position="415"/>
        <end position="440"/>
    </location>
</feature>
<dbReference type="STRING" id="104452.A0A0L7LSC8"/>
<feature type="transmembrane region" description="Helical" evidence="6">
    <location>
        <begin position="235"/>
        <end position="256"/>
    </location>
</feature>
<keyword evidence="2 6" id="KW-0812">Transmembrane</keyword>
<feature type="transmembrane region" description="Helical" evidence="6">
    <location>
        <begin position="334"/>
        <end position="357"/>
    </location>
</feature>
<dbReference type="PANTHER" id="PTHR48021">
    <property type="match status" value="1"/>
</dbReference>
<comment type="caution">
    <text evidence="8">The sequence shown here is derived from an EMBL/GenBank/DDBJ whole genome shotgun (WGS) entry which is preliminary data.</text>
</comment>
<keyword evidence="9" id="KW-1185">Reference proteome</keyword>
<dbReference type="InterPro" id="IPR036259">
    <property type="entry name" value="MFS_trans_sf"/>
</dbReference>
<dbReference type="PROSITE" id="PS00217">
    <property type="entry name" value="SUGAR_TRANSPORT_2"/>
    <property type="match status" value="1"/>
</dbReference>
<keyword evidence="8" id="KW-0813">Transport</keyword>
<organism evidence="8 9">
    <name type="scientific">Operophtera brumata</name>
    <name type="common">Winter moth</name>
    <name type="synonym">Phalaena brumata</name>
    <dbReference type="NCBI Taxonomy" id="104452"/>
    <lineage>
        <taxon>Eukaryota</taxon>
        <taxon>Metazoa</taxon>
        <taxon>Ecdysozoa</taxon>
        <taxon>Arthropoda</taxon>
        <taxon>Hexapoda</taxon>
        <taxon>Insecta</taxon>
        <taxon>Pterygota</taxon>
        <taxon>Neoptera</taxon>
        <taxon>Endopterygota</taxon>
        <taxon>Lepidoptera</taxon>
        <taxon>Glossata</taxon>
        <taxon>Ditrysia</taxon>
        <taxon>Geometroidea</taxon>
        <taxon>Geometridae</taxon>
        <taxon>Larentiinae</taxon>
        <taxon>Operophtera</taxon>
    </lineage>
</organism>
<feature type="transmembrane region" description="Helical" evidence="6">
    <location>
        <begin position="110"/>
        <end position="129"/>
    </location>
</feature>
<dbReference type="InterPro" id="IPR005828">
    <property type="entry name" value="MFS_sugar_transport-like"/>
</dbReference>
<dbReference type="AlphaFoldDB" id="A0A0L7LSC8"/>
<dbReference type="GO" id="GO:0022857">
    <property type="term" value="F:transmembrane transporter activity"/>
    <property type="evidence" value="ECO:0007669"/>
    <property type="project" value="InterPro"/>
</dbReference>
<keyword evidence="3 6" id="KW-1133">Transmembrane helix</keyword>
<dbReference type="EMBL" id="JTDY01000189">
    <property type="protein sequence ID" value="KOB78385.1"/>
    <property type="molecule type" value="Genomic_DNA"/>
</dbReference>
<name>A0A0L7LSC8_OPEBR</name>
<evidence type="ECO:0000256" key="1">
    <source>
        <dbReference type="ARBA" id="ARBA00004141"/>
    </source>
</evidence>
<evidence type="ECO:0000259" key="7">
    <source>
        <dbReference type="PROSITE" id="PS50850"/>
    </source>
</evidence>
<evidence type="ECO:0000313" key="9">
    <source>
        <dbReference type="Proteomes" id="UP000037510"/>
    </source>
</evidence>
<dbReference type="InterPro" id="IPR050549">
    <property type="entry name" value="MFS_Trehalose_Transporter"/>
</dbReference>
<feature type="non-terminal residue" evidence="8">
    <location>
        <position position="1"/>
    </location>
</feature>
<evidence type="ECO:0000313" key="8">
    <source>
        <dbReference type="EMBL" id="KOB78385.1"/>
    </source>
</evidence>
<feature type="transmembrane region" description="Helical" evidence="6">
    <location>
        <begin position="479"/>
        <end position="500"/>
    </location>
</feature>
<dbReference type="SUPFAM" id="SSF103473">
    <property type="entry name" value="MFS general substrate transporter"/>
    <property type="match status" value="2"/>
</dbReference>
<feature type="transmembrane region" description="Helical" evidence="6">
    <location>
        <begin position="29"/>
        <end position="45"/>
    </location>
</feature>
<feature type="transmembrane region" description="Helical" evidence="6">
    <location>
        <begin position="452"/>
        <end position="472"/>
    </location>
</feature>
<sequence>MGWTSPINVKLNDTSTSPLDVIITTDQKLMAVFLIPGPFLGGFLASKVGRKWGLLSTSIPLFVGWILIAAASSVGMIYAGRIFWGLAVGMLFTISPMYCAEIATDDVRGALGSFLQAFITLGFLLVYGIGPFISYSAVAYVGVGFVAVFTISFFFMPESPTYYLTKTDERHQRGAVLHEQHLLCGRLCAGPGHRHHHHRCYSGNKMFYISCALVSFQQMSGINTVLFYMSNIFSAAGFALDPAIATIIIGAIQFYISCALVSFQQMSGINTVLFYMSNIFSAAGFALDPPIATIIIGAIQFYISCALVSFQQMSGINAVLFYMSNIFSAAGSALDPAIATIIIGAIQFYISCALVSFQQVSNIFSATGSALDPAIATIIIGAIQVVASCITPLVGLLGMYFILADNQSPIAEKIGFLPILALVLFIVTYCWGLGPLPWAVMGELFPIEVKALASPIATAYCWGLSFLVTRYFNPIADAIGMGVAFLIFAVFCVISFFFTLF</sequence>
<gene>
    <name evidence="8" type="ORF">OBRU01_02455</name>
</gene>
<dbReference type="Proteomes" id="UP000037510">
    <property type="component" value="Unassembled WGS sequence"/>
</dbReference>
<evidence type="ECO:0000256" key="4">
    <source>
        <dbReference type="ARBA" id="ARBA00023136"/>
    </source>
</evidence>
<feature type="non-terminal residue" evidence="8">
    <location>
        <position position="501"/>
    </location>
</feature>